<dbReference type="RefSeq" id="WP_013645330.1">
    <property type="nucleotide sequence ID" value="NC_015216.1"/>
</dbReference>
<dbReference type="GO" id="GO:0008757">
    <property type="term" value="F:S-adenosylmethionine-dependent methyltransferase activity"/>
    <property type="evidence" value="ECO:0007669"/>
    <property type="project" value="InterPro"/>
</dbReference>
<dbReference type="PANTHER" id="PTHR43591:SF24">
    <property type="entry name" value="2-METHOXY-6-POLYPRENYL-1,4-BENZOQUINOL METHYLASE, MITOCHONDRIAL"/>
    <property type="match status" value="1"/>
</dbReference>
<gene>
    <name evidence="3" type="ordered locus">Metbo_1756</name>
</gene>
<dbReference type="EMBL" id="CP002551">
    <property type="protein sequence ID" value="ADZ09979.1"/>
    <property type="molecule type" value="Genomic_DNA"/>
</dbReference>
<dbReference type="Pfam" id="PF08241">
    <property type="entry name" value="Methyltransf_11"/>
    <property type="match status" value="1"/>
</dbReference>
<dbReference type="CDD" id="cd02440">
    <property type="entry name" value="AdoMet_MTases"/>
    <property type="match status" value="1"/>
</dbReference>
<evidence type="ECO:0000313" key="4">
    <source>
        <dbReference type="Proteomes" id="UP000007490"/>
    </source>
</evidence>
<reference evidence="4" key="1">
    <citation type="submission" date="2011-02" db="EMBL/GenBank/DDBJ databases">
        <title>Complete sequence of Methanobacterium sp. AL-21.</title>
        <authorList>
            <consortium name="US DOE Joint Genome Institute"/>
            <person name="Lucas S."/>
            <person name="Copeland A."/>
            <person name="Lapidus A."/>
            <person name="Cheng J.-F."/>
            <person name="Goodwin L."/>
            <person name="Pitluck S."/>
            <person name="Chertkov O."/>
            <person name="Detter J.C."/>
            <person name="Han C."/>
            <person name="Tapia R."/>
            <person name="Land M."/>
            <person name="Hauser L."/>
            <person name="Kyrpides N."/>
            <person name="Ivanova N."/>
            <person name="Mikhailova N."/>
            <person name="Pagani I."/>
            <person name="Cadillo-Quiroz H."/>
            <person name="Imachi H."/>
            <person name="Zinder S."/>
            <person name="Liu W."/>
            <person name="Woyke T."/>
        </authorList>
    </citation>
    <scope>NUCLEOTIDE SEQUENCE [LARGE SCALE GENOMIC DNA]</scope>
    <source>
        <strain evidence="4">AL-21</strain>
    </source>
</reference>
<dbReference type="SUPFAM" id="SSF53335">
    <property type="entry name" value="S-adenosyl-L-methionine-dependent methyltransferases"/>
    <property type="match status" value="1"/>
</dbReference>
<name>F0T9V0_METLA</name>
<evidence type="ECO:0000259" key="2">
    <source>
        <dbReference type="Pfam" id="PF08241"/>
    </source>
</evidence>
<dbReference type="Proteomes" id="UP000007490">
    <property type="component" value="Chromosome"/>
</dbReference>
<dbReference type="Gene3D" id="3.40.50.150">
    <property type="entry name" value="Vaccinia Virus protein VP39"/>
    <property type="match status" value="1"/>
</dbReference>
<accession>F0T9V0</accession>
<keyword evidence="1" id="KW-0472">Membrane</keyword>
<keyword evidence="4" id="KW-1185">Reference proteome</keyword>
<evidence type="ECO:0000313" key="3">
    <source>
        <dbReference type="EMBL" id="ADZ09979.1"/>
    </source>
</evidence>
<dbReference type="GeneID" id="10278213"/>
<evidence type="ECO:0000256" key="1">
    <source>
        <dbReference type="SAM" id="Phobius"/>
    </source>
</evidence>
<feature type="domain" description="Methyltransferase type 11" evidence="2">
    <location>
        <begin position="93"/>
        <end position="198"/>
    </location>
</feature>
<dbReference type="HOGENOM" id="CLU_076542_1_0_2"/>
<keyword evidence="1" id="KW-1133">Transmembrane helix</keyword>
<dbReference type="STRING" id="877455.Metbo_1756"/>
<dbReference type="InterPro" id="IPR029063">
    <property type="entry name" value="SAM-dependent_MTases_sf"/>
</dbReference>
<dbReference type="AlphaFoldDB" id="F0T9V0"/>
<dbReference type="GO" id="GO:0032259">
    <property type="term" value="P:methylation"/>
    <property type="evidence" value="ECO:0007669"/>
    <property type="project" value="UniProtKB-KW"/>
</dbReference>
<dbReference type="OrthoDB" id="57427at2157"/>
<feature type="transmembrane region" description="Helical" evidence="1">
    <location>
        <begin position="24"/>
        <end position="54"/>
    </location>
</feature>
<dbReference type="KEGG" id="mel:Metbo_1756"/>
<dbReference type="InterPro" id="IPR013216">
    <property type="entry name" value="Methyltransf_11"/>
</dbReference>
<keyword evidence="1" id="KW-0812">Transmembrane</keyword>
<dbReference type="PANTHER" id="PTHR43591">
    <property type="entry name" value="METHYLTRANSFERASE"/>
    <property type="match status" value="1"/>
</dbReference>
<keyword evidence="3" id="KW-0489">Methyltransferase</keyword>
<protein>
    <submittedName>
        <fullName evidence="3">Methyltransferase type 11</fullName>
    </submittedName>
</protein>
<dbReference type="eggNOG" id="arCOG01792">
    <property type="taxonomic scope" value="Archaea"/>
</dbReference>
<proteinExistence type="predicted"/>
<keyword evidence="3" id="KW-0808">Transferase</keyword>
<organism evidence="3 4">
    <name type="scientific">Methanobacterium lacus (strain AL-21)</name>
    <dbReference type="NCBI Taxonomy" id="877455"/>
    <lineage>
        <taxon>Archaea</taxon>
        <taxon>Methanobacteriati</taxon>
        <taxon>Methanobacteriota</taxon>
        <taxon>Methanomada group</taxon>
        <taxon>Methanobacteria</taxon>
        <taxon>Methanobacteriales</taxon>
        <taxon>Methanobacteriaceae</taxon>
        <taxon>Methanobacterium</taxon>
    </lineage>
</organism>
<reference evidence="3 4" key="2">
    <citation type="journal article" date="2014" name="Int. J. Syst. Evol. Microbiol.">
        <title>Methanobacterium paludis sp. nov. and a novel strain of Methanobacterium lacus isolated from northern peatlands.</title>
        <authorList>
            <person name="Cadillo-Quiroz H."/>
            <person name="Brauer S.L."/>
            <person name="Goodson N."/>
            <person name="Yavitt J.B."/>
            <person name="Zinder S.H."/>
        </authorList>
    </citation>
    <scope>NUCLEOTIDE SEQUENCE [LARGE SCALE GENOMIC DNA]</scope>
    <source>
        <strain evidence="3 4">AL-21</strain>
    </source>
</reference>
<sequence length="258" mass="29175">MDEIEENLTKKEANYGNWVPSKYVYIPGLLGMLFVVVSYFYYPVIVLALIFLMVTMYTSYARAQFAPEGGDLQAKIQNLVLDELKWDGNGKLLDIGCGNAPLTIKALKKYPNAHATGIDYWGGMWEFSKEACETNAEIEGVTNRATFLKASASDLPFEDESFDAAMSNMVFHEVKDRADKKMVMKEALRVVKKGGVFSFQDLFEEKKIYGNIDDLLDTILDWGVEEVNFIHTSDYEFIPKSLKLPFMVGNIGIIHGRK</sequence>